<feature type="domain" description="MutL C-terminal dimerisation" evidence="3">
    <location>
        <begin position="626"/>
        <end position="783"/>
    </location>
</feature>
<dbReference type="GO" id="GO:0061982">
    <property type="term" value="P:meiosis I cell cycle process"/>
    <property type="evidence" value="ECO:0007669"/>
    <property type="project" value="UniProtKB-ARBA"/>
</dbReference>
<dbReference type="PANTHER" id="PTHR10073:SF52">
    <property type="entry name" value="MISMATCH REPAIR ENDONUCLEASE PMS2"/>
    <property type="match status" value="1"/>
</dbReference>
<protein>
    <submittedName>
        <fullName evidence="5">ATP-binding mismatch repair protein</fullName>
    </submittedName>
</protein>
<dbReference type="GO" id="GO:0016887">
    <property type="term" value="F:ATP hydrolysis activity"/>
    <property type="evidence" value="ECO:0007669"/>
    <property type="project" value="InterPro"/>
</dbReference>
<dbReference type="GO" id="GO:0030983">
    <property type="term" value="F:mismatched DNA binding"/>
    <property type="evidence" value="ECO:0007669"/>
    <property type="project" value="InterPro"/>
</dbReference>
<evidence type="ECO:0000256" key="1">
    <source>
        <dbReference type="ARBA" id="ARBA00006082"/>
    </source>
</evidence>
<feature type="domain" description="DNA mismatch repair protein S5" evidence="4">
    <location>
        <begin position="216"/>
        <end position="338"/>
    </location>
</feature>
<dbReference type="InterPro" id="IPR014721">
    <property type="entry name" value="Ribsml_uS5_D2-typ_fold_subgr"/>
</dbReference>
<comment type="caution">
    <text evidence="5">The sequence shown here is derived from an EMBL/GenBank/DDBJ whole genome shotgun (WGS) entry which is preliminary data.</text>
</comment>
<dbReference type="InterPro" id="IPR037198">
    <property type="entry name" value="MutL_C_sf"/>
</dbReference>
<dbReference type="PROSITE" id="PS00058">
    <property type="entry name" value="DNA_MISMATCH_REPAIR_1"/>
    <property type="match status" value="1"/>
</dbReference>
<dbReference type="Gene3D" id="3.30.1370.100">
    <property type="entry name" value="MutL, C-terminal domain, regulatory subdomain"/>
    <property type="match status" value="1"/>
</dbReference>
<dbReference type="InterPro" id="IPR014762">
    <property type="entry name" value="DNA_mismatch_repair_CS"/>
</dbReference>
<organism evidence="5 6">
    <name type="scientific">Pichia kluyveri</name>
    <name type="common">Yeast</name>
    <dbReference type="NCBI Taxonomy" id="36015"/>
    <lineage>
        <taxon>Eukaryota</taxon>
        <taxon>Fungi</taxon>
        <taxon>Dikarya</taxon>
        <taxon>Ascomycota</taxon>
        <taxon>Saccharomycotina</taxon>
        <taxon>Pichiomycetes</taxon>
        <taxon>Pichiales</taxon>
        <taxon>Pichiaceae</taxon>
        <taxon>Pichia</taxon>
    </lineage>
</organism>
<evidence type="ECO:0000313" key="6">
    <source>
        <dbReference type="Proteomes" id="UP001378960"/>
    </source>
</evidence>
<dbReference type="CDD" id="cd03484">
    <property type="entry name" value="MutL_Trans_hPMS_2_like"/>
    <property type="match status" value="1"/>
</dbReference>
<dbReference type="EMBL" id="BTGB01000004">
    <property type="protein sequence ID" value="GMM46822.1"/>
    <property type="molecule type" value="Genomic_DNA"/>
</dbReference>
<dbReference type="AlphaFoldDB" id="A0AAV5R767"/>
<dbReference type="InterPro" id="IPR036890">
    <property type="entry name" value="HATPase_C_sf"/>
</dbReference>
<dbReference type="GO" id="GO:0006298">
    <property type="term" value="P:mismatch repair"/>
    <property type="evidence" value="ECO:0007669"/>
    <property type="project" value="InterPro"/>
</dbReference>
<dbReference type="PANTHER" id="PTHR10073">
    <property type="entry name" value="DNA MISMATCH REPAIR PROTEIN MLH, PMS, MUTL"/>
    <property type="match status" value="1"/>
</dbReference>
<dbReference type="InterPro" id="IPR002099">
    <property type="entry name" value="MutL/Mlh/PMS"/>
</dbReference>
<accession>A0AAV5R767</accession>
<dbReference type="Pfam" id="PF01119">
    <property type="entry name" value="DNA_mis_repair"/>
    <property type="match status" value="1"/>
</dbReference>
<dbReference type="InterPro" id="IPR013507">
    <property type="entry name" value="DNA_mismatch_S5_2-like"/>
</dbReference>
<proteinExistence type="inferred from homology"/>
<comment type="similarity">
    <text evidence="1">Belongs to the DNA mismatch repair MutL/HexB family.</text>
</comment>
<dbReference type="SUPFAM" id="SSF55874">
    <property type="entry name" value="ATPase domain of HSP90 chaperone/DNA topoisomerase II/histidine kinase"/>
    <property type="match status" value="1"/>
</dbReference>
<keyword evidence="5" id="KW-0547">Nucleotide-binding</keyword>
<dbReference type="FunFam" id="3.30.1370.100:FF:000001">
    <property type="entry name" value="Mismatch repair endonuclease pms1, putative"/>
    <property type="match status" value="1"/>
</dbReference>
<evidence type="ECO:0000313" key="5">
    <source>
        <dbReference type="EMBL" id="GMM46822.1"/>
    </source>
</evidence>
<evidence type="ECO:0000259" key="4">
    <source>
        <dbReference type="SMART" id="SM01340"/>
    </source>
</evidence>
<dbReference type="InterPro" id="IPR042121">
    <property type="entry name" value="MutL_C_regsub"/>
</dbReference>
<dbReference type="Pfam" id="PF13589">
    <property type="entry name" value="HATPase_c_3"/>
    <property type="match status" value="1"/>
</dbReference>
<sequence>MKMNRISTDDVHNITSGQVIIEIKSLVKELLENSIDANSTVISITFKKYGLEGIEILDNGDGISNEDFNNICLKNYTSKLEKFENLISVKTLGFRGEALNSICNISDIVITTSIATEAPKGWELTFKKSGELLNKKMVNQSKGTCVKITEIFKDLPVRKLNFEKMYRKEFQKCIDMLISYLIILTNVRILVTNIDISGKKKVVLKTSGNKKIKDNIINVYGSSGLDGLTEIDKSLELNNDYMVKMNGMISKASFGDGRLTKDRQFIFINNRPVEYKKLLKLINETYKKMNYLQNPVIMLNFKINENLLDINVTPDKRTILLSNKFEKLLFEKIVIFLEDFWYNGGTYSLPFNSHQVDDSQRINKYSQQILSSFALVQDNSSQNNIDTDVNIEIEDDFEIDVVERASIRNSRVIETSQILVDDIVDDESINDTAVLKDSQNIDSNIDSTDNFTDDRSSIIANHYVRNDTRDESMKNEDFLSEQNIDVDINMERKDKHSPHSCCSHSHENNNEDESLFVPEIEKESLFVPELKDEVVYDDLPILEKELIDTSSQIADNHTNSISPENPKKVRIHLNDLKFPISKRRRTEDKTTSKNNSVEKSDFMDKELSETLLGLSINKNDFLQLKIIGQFNKGFIIVLKENTGDILIVDQHASDEKFNFERLISETQFENQPLVMSQKLDITPIDKFTILNNLNIFEKNGFKFKTKSPDNGDNTSDDAHQEEIHLVSLPYSKNTIFNNKDLDELIQLVGEQDGAFTTFPRPSKVRSMFAMRACRSSIMIGQSLNRLKMEKIVKNLATLDKPWNCPHGRPTMRHIVRINEWKSFTNDYEI</sequence>
<keyword evidence="6" id="KW-1185">Reference proteome</keyword>
<keyword evidence="2" id="KW-0227">DNA damage</keyword>
<dbReference type="SMART" id="SM00853">
    <property type="entry name" value="MutL_C"/>
    <property type="match status" value="1"/>
</dbReference>
<dbReference type="SMART" id="SM01340">
    <property type="entry name" value="DNA_mis_repair"/>
    <property type="match status" value="1"/>
</dbReference>
<keyword evidence="5" id="KW-0067">ATP-binding</keyword>
<dbReference type="FunFam" id="3.30.565.10:FF:000017">
    <property type="entry name" value="PMS1 homolog 1, mismatch repair system component"/>
    <property type="match status" value="1"/>
</dbReference>
<dbReference type="SUPFAM" id="SSF54211">
    <property type="entry name" value="Ribosomal protein S5 domain 2-like"/>
    <property type="match status" value="1"/>
</dbReference>
<dbReference type="InterPro" id="IPR038973">
    <property type="entry name" value="MutL/Mlh/Pms-like"/>
</dbReference>
<dbReference type="GO" id="GO:0140664">
    <property type="term" value="F:ATP-dependent DNA damage sensor activity"/>
    <property type="evidence" value="ECO:0007669"/>
    <property type="project" value="InterPro"/>
</dbReference>
<dbReference type="InterPro" id="IPR020568">
    <property type="entry name" value="Ribosomal_Su5_D2-typ_SF"/>
</dbReference>
<gene>
    <name evidence="5" type="ORF">DAPK24_033970</name>
</gene>
<dbReference type="Pfam" id="PF08676">
    <property type="entry name" value="MutL_C"/>
    <property type="match status" value="1"/>
</dbReference>
<dbReference type="Gene3D" id="3.30.1540.20">
    <property type="entry name" value="MutL, C-terminal domain, dimerisation subdomain"/>
    <property type="match status" value="1"/>
</dbReference>
<dbReference type="GO" id="GO:0005524">
    <property type="term" value="F:ATP binding"/>
    <property type="evidence" value="ECO:0007669"/>
    <property type="project" value="UniProtKB-KW"/>
</dbReference>
<dbReference type="InterPro" id="IPR014790">
    <property type="entry name" value="MutL_C"/>
</dbReference>
<dbReference type="SUPFAM" id="SSF118116">
    <property type="entry name" value="DNA mismatch repair protein MutL"/>
    <property type="match status" value="1"/>
</dbReference>
<dbReference type="InterPro" id="IPR042120">
    <property type="entry name" value="MutL_C_dimsub"/>
</dbReference>
<reference evidence="5 6" key="1">
    <citation type="journal article" date="2023" name="Elife">
        <title>Identification of key yeast species and microbe-microbe interactions impacting larval growth of Drosophila in the wild.</title>
        <authorList>
            <person name="Mure A."/>
            <person name="Sugiura Y."/>
            <person name="Maeda R."/>
            <person name="Honda K."/>
            <person name="Sakurai N."/>
            <person name="Takahashi Y."/>
            <person name="Watada M."/>
            <person name="Katoh T."/>
            <person name="Gotoh A."/>
            <person name="Gotoh Y."/>
            <person name="Taniguchi I."/>
            <person name="Nakamura K."/>
            <person name="Hayashi T."/>
            <person name="Katayama T."/>
            <person name="Uemura T."/>
            <person name="Hattori Y."/>
        </authorList>
    </citation>
    <scope>NUCLEOTIDE SEQUENCE [LARGE SCALE GENOMIC DNA]</scope>
    <source>
        <strain evidence="5 6">PK-24</strain>
    </source>
</reference>
<dbReference type="GO" id="GO:0032389">
    <property type="term" value="C:MutLalpha complex"/>
    <property type="evidence" value="ECO:0007669"/>
    <property type="project" value="TreeGrafter"/>
</dbReference>
<dbReference type="Gene3D" id="3.30.230.10">
    <property type="match status" value="1"/>
</dbReference>
<evidence type="ECO:0000256" key="2">
    <source>
        <dbReference type="ARBA" id="ARBA00022763"/>
    </source>
</evidence>
<dbReference type="Proteomes" id="UP001378960">
    <property type="component" value="Unassembled WGS sequence"/>
</dbReference>
<evidence type="ECO:0000259" key="3">
    <source>
        <dbReference type="SMART" id="SM00853"/>
    </source>
</evidence>
<dbReference type="NCBIfam" id="TIGR00585">
    <property type="entry name" value="mutl"/>
    <property type="match status" value="1"/>
</dbReference>
<dbReference type="Gene3D" id="3.30.565.10">
    <property type="entry name" value="Histidine kinase-like ATPase, C-terminal domain"/>
    <property type="match status" value="1"/>
</dbReference>
<name>A0AAV5R767_PICKL</name>